<keyword evidence="4" id="KW-0597">Phosphoprotein</keyword>
<evidence type="ECO:0000313" key="12">
    <source>
        <dbReference type="Proteomes" id="UP001279410"/>
    </source>
</evidence>
<dbReference type="GO" id="GO:0003677">
    <property type="term" value="F:DNA binding"/>
    <property type="evidence" value="ECO:0007669"/>
    <property type="project" value="UniProtKB-KW"/>
</dbReference>
<evidence type="ECO:0000256" key="5">
    <source>
        <dbReference type="ARBA" id="ARBA00022999"/>
    </source>
</evidence>
<dbReference type="InterPro" id="IPR001217">
    <property type="entry name" value="STAT"/>
</dbReference>
<dbReference type="Gene3D" id="2.60.40.630">
    <property type="entry name" value="STAT transcription factor, DNA-binding domain"/>
    <property type="match status" value="1"/>
</dbReference>
<comment type="caution">
    <text evidence="11">The sequence shown here is derived from an EMBL/GenBank/DDBJ whole genome shotgun (WGS) entry which is preliminary data.</text>
</comment>
<evidence type="ECO:0000256" key="4">
    <source>
        <dbReference type="ARBA" id="ARBA00022553"/>
    </source>
</evidence>
<proteinExistence type="predicted"/>
<reference evidence="11" key="1">
    <citation type="submission" date="2022-08" db="EMBL/GenBank/DDBJ databases">
        <title>Genome sequencing of akame (Lates japonicus).</title>
        <authorList>
            <person name="Hashiguchi Y."/>
            <person name="Takahashi H."/>
        </authorList>
    </citation>
    <scope>NUCLEOTIDE SEQUENCE</scope>
    <source>
        <strain evidence="11">Kochi</strain>
    </source>
</reference>
<dbReference type="Proteomes" id="UP001279410">
    <property type="component" value="Unassembled WGS sequence"/>
</dbReference>
<dbReference type="GO" id="GO:0007165">
    <property type="term" value="P:signal transduction"/>
    <property type="evidence" value="ECO:0007669"/>
    <property type="project" value="InterPro"/>
</dbReference>
<comment type="subcellular location">
    <subcellularLocation>
        <location evidence="2">Cytoplasm</location>
    </subcellularLocation>
    <subcellularLocation>
        <location evidence="1">Nucleus</location>
    </subcellularLocation>
</comment>
<keyword evidence="3" id="KW-0963">Cytoplasm</keyword>
<organism evidence="11 12">
    <name type="scientific">Lates japonicus</name>
    <name type="common">Japanese lates</name>
    <dbReference type="NCBI Taxonomy" id="270547"/>
    <lineage>
        <taxon>Eukaryota</taxon>
        <taxon>Metazoa</taxon>
        <taxon>Chordata</taxon>
        <taxon>Craniata</taxon>
        <taxon>Vertebrata</taxon>
        <taxon>Euteleostomi</taxon>
        <taxon>Actinopterygii</taxon>
        <taxon>Neopterygii</taxon>
        <taxon>Teleostei</taxon>
        <taxon>Neoteleostei</taxon>
        <taxon>Acanthomorphata</taxon>
        <taxon>Carangaria</taxon>
        <taxon>Carangaria incertae sedis</taxon>
        <taxon>Centropomidae</taxon>
        <taxon>Lates</taxon>
    </lineage>
</organism>
<dbReference type="Gene3D" id="1.20.1050.20">
    <property type="entry name" value="STAT transcription factor, all-alpha domain"/>
    <property type="match status" value="1"/>
</dbReference>
<dbReference type="GO" id="GO:0003700">
    <property type="term" value="F:DNA-binding transcription factor activity"/>
    <property type="evidence" value="ECO:0007669"/>
    <property type="project" value="InterPro"/>
</dbReference>
<dbReference type="EMBL" id="BRZM01000061">
    <property type="protein sequence ID" value="GLD63344.1"/>
    <property type="molecule type" value="Genomic_DNA"/>
</dbReference>
<dbReference type="InterPro" id="IPR013800">
    <property type="entry name" value="STAT_TF_alpha"/>
</dbReference>
<protein>
    <submittedName>
        <fullName evidence="11">Signal transducer and activator of transcription 1a isoform X1</fullName>
    </submittedName>
</protein>
<keyword evidence="8" id="KW-0804">Transcription</keyword>
<evidence type="ECO:0000256" key="1">
    <source>
        <dbReference type="ARBA" id="ARBA00004123"/>
    </source>
</evidence>
<feature type="domain" description="STAT transcription factor all-alpha" evidence="10">
    <location>
        <begin position="5"/>
        <end position="46"/>
    </location>
</feature>
<accession>A0AAD3RAM2</accession>
<gene>
    <name evidence="11" type="ORF">AKAME5_001497500</name>
</gene>
<evidence type="ECO:0000259" key="10">
    <source>
        <dbReference type="Pfam" id="PF01017"/>
    </source>
</evidence>
<keyword evidence="6" id="KW-0805">Transcription regulation</keyword>
<keyword evidence="7" id="KW-0238">DNA-binding</keyword>
<evidence type="ECO:0000256" key="8">
    <source>
        <dbReference type="ARBA" id="ARBA00023163"/>
    </source>
</evidence>
<keyword evidence="9" id="KW-0539">Nucleus</keyword>
<name>A0AAD3RAM2_LATJO</name>
<dbReference type="SUPFAM" id="SSF49417">
    <property type="entry name" value="p53-like transcription factors"/>
    <property type="match status" value="1"/>
</dbReference>
<evidence type="ECO:0000256" key="2">
    <source>
        <dbReference type="ARBA" id="ARBA00004496"/>
    </source>
</evidence>
<evidence type="ECO:0000256" key="6">
    <source>
        <dbReference type="ARBA" id="ARBA00023015"/>
    </source>
</evidence>
<dbReference type="GO" id="GO:0005634">
    <property type="term" value="C:nucleus"/>
    <property type="evidence" value="ECO:0007669"/>
    <property type="project" value="UniProtKB-SubCell"/>
</dbReference>
<sequence>MQRIQSLQQVRQHLKKLEELEQKFTYDSDSITQKKAFLEARALELLNNLFSNSLVVERQPCTPAHPQRPLVLKTGIQVTVKLHDQIGLNTFELDYRGGKGGLTPPATCGNPAVGCGWVKNCDALFLFCECTGGVTGPVI</sequence>
<keyword evidence="5" id="KW-0727">SH2 domain</keyword>
<keyword evidence="12" id="KW-1185">Reference proteome</keyword>
<evidence type="ECO:0000313" key="11">
    <source>
        <dbReference type="EMBL" id="GLD63344.1"/>
    </source>
</evidence>
<evidence type="ECO:0000256" key="3">
    <source>
        <dbReference type="ARBA" id="ARBA00022490"/>
    </source>
</evidence>
<dbReference type="Pfam" id="PF01017">
    <property type="entry name" value="STAT_alpha"/>
    <property type="match status" value="1"/>
</dbReference>
<evidence type="ECO:0000256" key="7">
    <source>
        <dbReference type="ARBA" id="ARBA00023125"/>
    </source>
</evidence>
<dbReference type="InterPro" id="IPR015988">
    <property type="entry name" value="STAT_TF_CC"/>
</dbReference>
<dbReference type="InterPro" id="IPR008967">
    <property type="entry name" value="p53-like_TF_DNA-bd_sf"/>
</dbReference>
<dbReference type="GO" id="GO:0005737">
    <property type="term" value="C:cytoplasm"/>
    <property type="evidence" value="ECO:0007669"/>
    <property type="project" value="UniProtKB-SubCell"/>
</dbReference>
<dbReference type="SUPFAM" id="SSF47655">
    <property type="entry name" value="STAT"/>
    <property type="match status" value="1"/>
</dbReference>
<dbReference type="InterPro" id="IPR012345">
    <property type="entry name" value="STAT_TF_DNA-bd_N"/>
</dbReference>
<evidence type="ECO:0000256" key="9">
    <source>
        <dbReference type="ARBA" id="ARBA00023242"/>
    </source>
</evidence>
<dbReference type="AlphaFoldDB" id="A0AAD3RAM2"/>
<dbReference type="PANTHER" id="PTHR11801">
    <property type="entry name" value="SIGNAL TRANSDUCER AND ACTIVATOR OF TRANSCRIPTION"/>
    <property type="match status" value="1"/>
</dbReference>